<dbReference type="CDD" id="cd00805">
    <property type="entry name" value="TyrRS_core"/>
    <property type="match status" value="1"/>
</dbReference>
<evidence type="ECO:0000256" key="10">
    <source>
        <dbReference type="SAM" id="Coils"/>
    </source>
</evidence>
<evidence type="ECO:0000256" key="6">
    <source>
        <dbReference type="ARBA" id="ARBA00023146"/>
    </source>
</evidence>
<reference evidence="12" key="2">
    <citation type="journal article" date="2021" name="Microbiome">
        <title>Successional dynamics and alternative stable states in a saline activated sludge microbial community over 9 years.</title>
        <authorList>
            <person name="Wang Y."/>
            <person name="Ye J."/>
            <person name="Ju F."/>
            <person name="Liu L."/>
            <person name="Boyd J.A."/>
            <person name="Deng Y."/>
            <person name="Parks D.H."/>
            <person name="Jiang X."/>
            <person name="Yin X."/>
            <person name="Woodcroft B.J."/>
            <person name="Tyson G.W."/>
            <person name="Hugenholtz P."/>
            <person name="Polz M.F."/>
            <person name="Zhang T."/>
        </authorList>
    </citation>
    <scope>NUCLEOTIDE SEQUENCE</scope>
    <source>
        <strain evidence="12">HKST-UBA17</strain>
    </source>
</reference>
<evidence type="ECO:0000256" key="3">
    <source>
        <dbReference type="ARBA" id="ARBA00022741"/>
    </source>
</evidence>
<dbReference type="AlphaFoldDB" id="A0A955KX89"/>
<feature type="domain" description="B3/B4 tRNA-binding" evidence="11">
    <location>
        <begin position="73"/>
        <end position="188"/>
    </location>
</feature>
<feature type="coiled-coil region" evidence="10">
    <location>
        <begin position="336"/>
        <end position="363"/>
    </location>
</feature>
<dbReference type="GO" id="GO:0005829">
    <property type="term" value="C:cytosol"/>
    <property type="evidence" value="ECO:0007669"/>
    <property type="project" value="TreeGrafter"/>
</dbReference>
<keyword evidence="10" id="KW-0175">Coiled coil</keyword>
<dbReference type="CDD" id="cd00165">
    <property type="entry name" value="S4"/>
    <property type="match status" value="1"/>
</dbReference>
<dbReference type="Gene3D" id="3.10.290.10">
    <property type="entry name" value="RNA-binding S4 domain"/>
    <property type="match status" value="1"/>
</dbReference>
<dbReference type="SUPFAM" id="SSF52374">
    <property type="entry name" value="Nucleotidylyl transferase"/>
    <property type="match status" value="1"/>
</dbReference>
<proteinExistence type="predicted"/>
<protein>
    <recommendedName>
        <fullName evidence="1 8">Tyrosine--tRNA ligase</fullName>
        <ecNumber evidence="1 8">6.1.1.1</ecNumber>
    </recommendedName>
</protein>
<evidence type="ECO:0000313" key="12">
    <source>
        <dbReference type="EMBL" id="MCA9376848.1"/>
    </source>
</evidence>
<keyword evidence="9" id="KW-0694">RNA-binding</keyword>
<name>A0A955KX89_9BACT</name>
<dbReference type="GO" id="GO:0005524">
    <property type="term" value="F:ATP binding"/>
    <property type="evidence" value="ECO:0007669"/>
    <property type="project" value="UniProtKB-KW"/>
</dbReference>
<dbReference type="PROSITE" id="PS00178">
    <property type="entry name" value="AA_TRNA_LIGASE_I"/>
    <property type="match status" value="1"/>
</dbReference>
<dbReference type="EMBL" id="JAGQLN010000009">
    <property type="protein sequence ID" value="MCA9376848.1"/>
    <property type="molecule type" value="Genomic_DNA"/>
</dbReference>
<dbReference type="Gene3D" id="3.40.50.620">
    <property type="entry name" value="HUPs"/>
    <property type="match status" value="1"/>
</dbReference>
<evidence type="ECO:0000256" key="9">
    <source>
        <dbReference type="PROSITE-ProRule" id="PRU00182"/>
    </source>
</evidence>
<dbReference type="InterPro" id="IPR001412">
    <property type="entry name" value="aa-tRNA-synth_I_CS"/>
</dbReference>
<keyword evidence="2 12" id="KW-0436">Ligase</keyword>
<keyword evidence="3" id="KW-0547">Nucleotide-binding</keyword>
<dbReference type="GO" id="GO:0003723">
    <property type="term" value="F:RNA binding"/>
    <property type="evidence" value="ECO:0007669"/>
    <property type="project" value="UniProtKB-KW"/>
</dbReference>
<evidence type="ECO:0000313" key="13">
    <source>
        <dbReference type="Proteomes" id="UP000741282"/>
    </source>
</evidence>
<keyword evidence="4" id="KW-0067">ATP-binding</keyword>
<dbReference type="Gene3D" id="3.50.40.10">
    <property type="entry name" value="Phenylalanyl-trna Synthetase, Chain B, domain 3"/>
    <property type="match status" value="1"/>
</dbReference>
<dbReference type="Gene3D" id="1.10.240.10">
    <property type="entry name" value="Tyrosyl-Transfer RNA Synthetase"/>
    <property type="match status" value="1"/>
</dbReference>
<dbReference type="InterPro" id="IPR005146">
    <property type="entry name" value="B3/B4_tRNA-bd"/>
</dbReference>
<evidence type="ECO:0000256" key="7">
    <source>
        <dbReference type="ARBA" id="ARBA00048248"/>
    </source>
</evidence>
<dbReference type="EC" id="6.1.1.1" evidence="1 8"/>
<sequence>MKISIGEELKKVAPEYRTAVLFFDVKNDLNDIDGSYQYLYSITDSIRTMREEVLEGSFSKDLWEKLWGSLEIRIDQQPPAHISLLERLLTAEDIPNINILTNIANAISLKYGVPVGIHDISKVQGDITIGITSEDMPFGDRSKGETLVRAGEPAYFDERSILTRGLVSKQATTTLVNDNSRSIMVVFDSLKKDDDLESIAKDFMGALNRFLGDIDAKYGVISKEQSSIEVDSGEELVFETLQFKTYHISKDEEIIKRILHKAVEDVLPSYDMLEGLLRSGRRLRVYQGFDPTADTLHIGNAVLMRKLEDFRKLGHEVIMLIGDFTGRIGDPTDKSAARTKLTAEQVKHNLRSYKEQAKTLIDIDNPDNPVKVLFNNDWLGQMSFAEVIDLCSEFTVQQMLKRDMFQKRLSEDRPIFIHEFLYPLMQGWDSVHMGIDVEIGGNDQLFNMLTGRDLVIKRLHKQKIVLTGKLLTTDDGRKMGKSEGNMIKLSDSAIDIYGKVMAFSDDLILLGFELLTDASTDELEQIQNRLASGENPIVLKKLLAFQVTSDLKDESSAKEAQKYFEEVFQNKSYDVEIPEVNVAEEEINILDLLKKYGGLGLSGSALRRLIEQGGVKVSDQSINKLNEIIRPSDGMVIRMGKNTIRIKKDRTPSS</sequence>
<evidence type="ECO:0000256" key="4">
    <source>
        <dbReference type="ARBA" id="ARBA00022840"/>
    </source>
</evidence>
<dbReference type="InterPro" id="IPR024088">
    <property type="entry name" value="Tyr-tRNA-ligase_bac-type"/>
</dbReference>
<evidence type="ECO:0000256" key="5">
    <source>
        <dbReference type="ARBA" id="ARBA00022917"/>
    </source>
</evidence>
<comment type="caution">
    <text evidence="12">The sequence shown here is derived from an EMBL/GenBank/DDBJ whole genome shotgun (WGS) entry which is preliminary data.</text>
</comment>
<keyword evidence="6" id="KW-0030">Aminoacyl-tRNA synthetase</keyword>
<evidence type="ECO:0000256" key="1">
    <source>
        <dbReference type="ARBA" id="ARBA00013160"/>
    </source>
</evidence>
<dbReference type="PANTHER" id="PTHR11766">
    <property type="entry name" value="TYROSYL-TRNA SYNTHETASE"/>
    <property type="match status" value="1"/>
</dbReference>
<reference evidence="12" key="1">
    <citation type="submission" date="2020-04" db="EMBL/GenBank/DDBJ databases">
        <authorList>
            <person name="Zhang T."/>
        </authorList>
    </citation>
    <scope>NUCLEOTIDE SEQUENCE</scope>
    <source>
        <strain evidence="12">HKST-UBA17</strain>
    </source>
</reference>
<evidence type="ECO:0000256" key="2">
    <source>
        <dbReference type="ARBA" id="ARBA00022598"/>
    </source>
</evidence>
<dbReference type="InterPro" id="IPR020825">
    <property type="entry name" value="Phe-tRNA_synthase-like_B3/B4"/>
</dbReference>
<dbReference type="PRINTS" id="PR01040">
    <property type="entry name" value="TRNASYNTHTYR"/>
</dbReference>
<dbReference type="InterPro" id="IPR036986">
    <property type="entry name" value="S4_RNA-bd_sf"/>
</dbReference>
<dbReference type="InterPro" id="IPR014729">
    <property type="entry name" value="Rossmann-like_a/b/a_fold"/>
</dbReference>
<keyword evidence="5" id="KW-0648">Protein biosynthesis</keyword>
<dbReference type="Pfam" id="PF03483">
    <property type="entry name" value="B3_4"/>
    <property type="match status" value="1"/>
</dbReference>
<evidence type="ECO:0000256" key="8">
    <source>
        <dbReference type="NCBIfam" id="TIGR00234"/>
    </source>
</evidence>
<evidence type="ECO:0000259" key="11">
    <source>
        <dbReference type="Pfam" id="PF03483"/>
    </source>
</evidence>
<organism evidence="12 13">
    <name type="scientific">Candidatus Dojkabacteria bacterium</name>
    <dbReference type="NCBI Taxonomy" id="2099670"/>
    <lineage>
        <taxon>Bacteria</taxon>
        <taxon>Candidatus Dojkabacteria</taxon>
    </lineage>
</organism>
<dbReference type="Proteomes" id="UP000741282">
    <property type="component" value="Unassembled WGS sequence"/>
</dbReference>
<dbReference type="GO" id="GO:0006437">
    <property type="term" value="P:tyrosyl-tRNA aminoacylation"/>
    <property type="evidence" value="ECO:0007669"/>
    <property type="project" value="UniProtKB-UniRule"/>
</dbReference>
<dbReference type="SUPFAM" id="SSF56037">
    <property type="entry name" value="PheT/TilS domain"/>
    <property type="match status" value="1"/>
</dbReference>
<dbReference type="Pfam" id="PF00579">
    <property type="entry name" value="tRNA-synt_1b"/>
    <property type="match status" value="1"/>
</dbReference>
<dbReference type="GO" id="GO:0004826">
    <property type="term" value="F:phenylalanine-tRNA ligase activity"/>
    <property type="evidence" value="ECO:0007669"/>
    <property type="project" value="InterPro"/>
</dbReference>
<gene>
    <name evidence="12" type="primary">tyrS</name>
    <name evidence="12" type="ORF">KC685_02930</name>
</gene>
<dbReference type="SUPFAM" id="SSF55174">
    <property type="entry name" value="Alpha-L RNA-binding motif"/>
    <property type="match status" value="1"/>
</dbReference>
<accession>A0A955KX89</accession>
<dbReference type="InterPro" id="IPR002305">
    <property type="entry name" value="aa-tRNA-synth_Ic"/>
</dbReference>
<dbReference type="GO" id="GO:0004831">
    <property type="term" value="F:tyrosine-tRNA ligase activity"/>
    <property type="evidence" value="ECO:0007669"/>
    <property type="project" value="UniProtKB-UniRule"/>
</dbReference>
<comment type="catalytic activity">
    <reaction evidence="7">
        <text>tRNA(Tyr) + L-tyrosine + ATP = L-tyrosyl-tRNA(Tyr) + AMP + diphosphate + H(+)</text>
        <dbReference type="Rhea" id="RHEA:10220"/>
        <dbReference type="Rhea" id="RHEA-COMP:9706"/>
        <dbReference type="Rhea" id="RHEA-COMP:9707"/>
        <dbReference type="ChEBI" id="CHEBI:15378"/>
        <dbReference type="ChEBI" id="CHEBI:30616"/>
        <dbReference type="ChEBI" id="CHEBI:33019"/>
        <dbReference type="ChEBI" id="CHEBI:58315"/>
        <dbReference type="ChEBI" id="CHEBI:78442"/>
        <dbReference type="ChEBI" id="CHEBI:78536"/>
        <dbReference type="ChEBI" id="CHEBI:456215"/>
        <dbReference type="EC" id="6.1.1.1"/>
    </reaction>
</comment>
<dbReference type="PANTHER" id="PTHR11766:SF1">
    <property type="entry name" value="TYROSINE--TRNA LIGASE"/>
    <property type="match status" value="1"/>
</dbReference>
<dbReference type="PROSITE" id="PS50889">
    <property type="entry name" value="S4"/>
    <property type="match status" value="1"/>
</dbReference>
<dbReference type="NCBIfam" id="TIGR00234">
    <property type="entry name" value="tyrS"/>
    <property type="match status" value="1"/>
</dbReference>
<dbReference type="InterPro" id="IPR002307">
    <property type="entry name" value="Tyr-tRNA-ligase"/>
</dbReference>